<dbReference type="EnsemblPlants" id="PNT75858">
    <property type="protein sequence ID" value="PNT75858"/>
    <property type="gene ID" value="BRADI_1g39231v3"/>
</dbReference>
<name>A0A2K2DNJ7_BRADI</name>
<protein>
    <submittedName>
        <fullName evidence="2 3">Uncharacterized protein</fullName>
    </submittedName>
</protein>
<feature type="compositionally biased region" description="Low complexity" evidence="1">
    <location>
        <begin position="66"/>
        <end position="108"/>
    </location>
</feature>
<proteinExistence type="predicted"/>
<dbReference type="Proteomes" id="UP000008810">
    <property type="component" value="Chromosome 1"/>
</dbReference>
<feature type="region of interest" description="Disordered" evidence="1">
    <location>
        <begin position="36"/>
        <end position="173"/>
    </location>
</feature>
<reference evidence="2 3" key="1">
    <citation type="journal article" date="2010" name="Nature">
        <title>Genome sequencing and analysis of the model grass Brachypodium distachyon.</title>
        <authorList>
            <consortium name="International Brachypodium Initiative"/>
        </authorList>
    </citation>
    <scope>NUCLEOTIDE SEQUENCE [LARGE SCALE GENOMIC DNA]</scope>
    <source>
        <strain evidence="2 3">Bd21</strain>
    </source>
</reference>
<dbReference type="InParanoid" id="A0A2K2DNJ7"/>
<evidence type="ECO:0000256" key="1">
    <source>
        <dbReference type="SAM" id="MobiDB-lite"/>
    </source>
</evidence>
<evidence type="ECO:0000313" key="2">
    <source>
        <dbReference type="EMBL" id="PNT75858.1"/>
    </source>
</evidence>
<dbReference type="AlphaFoldDB" id="A0A2K2DNJ7"/>
<reference evidence="2" key="2">
    <citation type="submission" date="2017-06" db="EMBL/GenBank/DDBJ databases">
        <title>WGS assembly of Brachypodium distachyon.</title>
        <authorList>
            <consortium name="The International Brachypodium Initiative"/>
            <person name="Lucas S."/>
            <person name="Harmon-Smith M."/>
            <person name="Lail K."/>
            <person name="Tice H."/>
            <person name="Grimwood J."/>
            <person name="Bruce D."/>
            <person name="Barry K."/>
            <person name="Shu S."/>
            <person name="Lindquist E."/>
            <person name="Wang M."/>
            <person name="Pitluck S."/>
            <person name="Vogel J.P."/>
            <person name="Garvin D.F."/>
            <person name="Mockler T.C."/>
            <person name="Schmutz J."/>
            <person name="Rokhsar D."/>
            <person name="Bevan M.W."/>
        </authorList>
    </citation>
    <scope>NUCLEOTIDE SEQUENCE</scope>
    <source>
        <strain evidence="2">Bd21</strain>
    </source>
</reference>
<sequence>MPSAVLHSTLTSAIAGYSTAAAIAGSTSLAPRCLGRKNLRGRNTGGRGLEGRALTGPPDPRPHAAPPAAARPATALANWPAPPSAMADSASTGCGARLSPSLRPRASRVALSPPAKLVSALPPLHHGRRRPLAQLDRRGLGGPSRTGNTSTDLPEPQPCLPLSRSSSAPHRGFDELHECPPSSTVTVVLDYSWPCYISQVHRSRIGALEVIPEALEIPEAVPQEMKEAVVEAPELQAEMELEEMQAVAVEVAAAVAAGRPGRWRWRRWWRCRRWRVWEAAAEFAVVQNGVG</sequence>
<dbReference type="EMBL" id="CM000880">
    <property type="protein sequence ID" value="PNT75858.1"/>
    <property type="molecule type" value="Genomic_DNA"/>
</dbReference>
<evidence type="ECO:0000313" key="4">
    <source>
        <dbReference type="Proteomes" id="UP000008810"/>
    </source>
</evidence>
<dbReference type="Gramene" id="PNT75858">
    <property type="protein sequence ID" value="PNT75858"/>
    <property type="gene ID" value="BRADI_1g39231v3"/>
</dbReference>
<gene>
    <name evidence="2" type="ORF">BRADI_1g39231v3</name>
</gene>
<keyword evidence="4" id="KW-1185">Reference proteome</keyword>
<evidence type="ECO:0000313" key="3">
    <source>
        <dbReference type="EnsemblPlants" id="PNT75858"/>
    </source>
</evidence>
<accession>A0A2K2DNJ7</accession>
<reference evidence="3" key="3">
    <citation type="submission" date="2018-08" db="UniProtKB">
        <authorList>
            <consortium name="EnsemblPlants"/>
        </authorList>
    </citation>
    <scope>IDENTIFICATION</scope>
    <source>
        <strain evidence="3">cv. Bd21</strain>
    </source>
</reference>
<organism evidence="2">
    <name type="scientific">Brachypodium distachyon</name>
    <name type="common">Purple false brome</name>
    <name type="synonym">Trachynia distachya</name>
    <dbReference type="NCBI Taxonomy" id="15368"/>
    <lineage>
        <taxon>Eukaryota</taxon>
        <taxon>Viridiplantae</taxon>
        <taxon>Streptophyta</taxon>
        <taxon>Embryophyta</taxon>
        <taxon>Tracheophyta</taxon>
        <taxon>Spermatophyta</taxon>
        <taxon>Magnoliopsida</taxon>
        <taxon>Liliopsida</taxon>
        <taxon>Poales</taxon>
        <taxon>Poaceae</taxon>
        <taxon>BOP clade</taxon>
        <taxon>Pooideae</taxon>
        <taxon>Stipodae</taxon>
        <taxon>Brachypodieae</taxon>
        <taxon>Brachypodium</taxon>
    </lineage>
</organism>